<dbReference type="PANTHER" id="PTHR31969">
    <property type="entry name" value="GEM-LIKE PROTEIN 2"/>
    <property type="match status" value="1"/>
</dbReference>
<feature type="compositionally biased region" description="Low complexity" evidence="1">
    <location>
        <begin position="19"/>
        <end position="35"/>
    </location>
</feature>
<gene>
    <name evidence="3" type="ORF">I3842_16G069000</name>
</gene>
<evidence type="ECO:0000313" key="3">
    <source>
        <dbReference type="EMBL" id="KAG6672644.1"/>
    </source>
</evidence>
<evidence type="ECO:0000256" key="1">
    <source>
        <dbReference type="SAM" id="MobiDB-lite"/>
    </source>
</evidence>
<dbReference type="InterPro" id="IPR037848">
    <property type="entry name" value="GEM-like"/>
</dbReference>
<dbReference type="Proteomes" id="UP000811246">
    <property type="component" value="Chromosome 16"/>
</dbReference>
<proteinExistence type="predicted"/>
<sequence>MNFYDDTRPRRTQAPNLHGPKISNPSSSSSPSEGGSVIGQKEKVRKEDNSFACRIHEHVKLGPNIPETVKGKLQLGVKIIQRGGRRENLFRKLFVIKEGEKMLKASQCYLSTTTGPIAGLLFISTEKVAFCSEKSITAPSPQFTTTSSQQQIVTPVSKIQRLSRGENKENTAQKFIEIVIEDNVKHRFMGFLHYEKAFHNLEVAIARATRS</sequence>
<accession>A0A922D4U3</accession>
<protein>
    <recommendedName>
        <fullName evidence="2">GRAM domain-containing protein</fullName>
    </recommendedName>
</protein>
<evidence type="ECO:0000259" key="2">
    <source>
        <dbReference type="SMART" id="SM00568"/>
    </source>
</evidence>
<dbReference type="InterPro" id="IPR004182">
    <property type="entry name" value="GRAM"/>
</dbReference>
<evidence type="ECO:0000313" key="4">
    <source>
        <dbReference type="Proteomes" id="UP000811246"/>
    </source>
</evidence>
<dbReference type="EMBL" id="CM031840">
    <property type="protein sequence ID" value="KAG6672644.1"/>
    <property type="molecule type" value="Genomic_DNA"/>
</dbReference>
<name>A0A922D4U3_CARIL</name>
<dbReference type="AlphaFoldDB" id="A0A922D4U3"/>
<feature type="domain" description="GRAM" evidence="2">
    <location>
        <begin position="88"/>
        <end position="166"/>
    </location>
</feature>
<organism evidence="3 4">
    <name type="scientific">Carya illinoinensis</name>
    <name type="common">Pecan</name>
    <dbReference type="NCBI Taxonomy" id="32201"/>
    <lineage>
        <taxon>Eukaryota</taxon>
        <taxon>Viridiplantae</taxon>
        <taxon>Streptophyta</taxon>
        <taxon>Embryophyta</taxon>
        <taxon>Tracheophyta</taxon>
        <taxon>Spermatophyta</taxon>
        <taxon>Magnoliopsida</taxon>
        <taxon>eudicotyledons</taxon>
        <taxon>Gunneridae</taxon>
        <taxon>Pentapetalae</taxon>
        <taxon>rosids</taxon>
        <taxon>fabids</taxon>
        <taxon>Fagales</taxon>
        <taxon>Juglandaceae</taxon>
        <taxon>Carya</taxon>
    </lineage>
</organism>
<feature type="region of interest" description="Disordered" evidence="1">
    <location>
        <begin position="1"/>
        <end position="43"/>
    </location>
</feature>
<comment type="caution">
    <text evidence="3">The sequence shown here is derived from an EMBL/GenBank/DDBJ whole genome shotgun (WGS) entry which is preliminary data.</text>
</comment>
<dbReference type="Pfam" id="PF02893">
    <property type="entry name" value="GRAM"/>
    <property type="match status" value="1"/>
</dbReference>
<dbReference type="SMART" id="SM00568">
    <property type="entry name" value="GRAM"/>
    <property type="match status" value="1"/>
</dbReference>
<reference evidence="3" key="1">
    <citation type="submission" date="2021-01" db="EMBL/GenBank/DDBJ databases">
        <authorList>
            <person name="Lovell J.T."/>
            <person name="Bentley N."/>
            <person name="Bhattarai G."/>
            <person name="Jenkins J.W."/>
            <person name="Sreedasyam A."/>
            <person name="Alarcon Y."/>
            <person name="Bock C."/>
            <person name="Boston L."/>
            <person name="Carlson J."/>
            <person name="Cervantes K."/>
            <person name="Clermont K."/>
            <person name="Krom N."/>
            <person name="Kubenka K."/>
            <person name="Mamidi S."/>
            <person name="Mattison C."/>
            <person name="Monteros M."/>
            <person name="Pisani C."/>
            <person name="Plott C."/>
            <person name="Rajasekar S."/>
            <person name="Rhein H.S."/>
            <person name="Rohla C."/>
            <person name="Song M."/>
            <person name="Hilaire R.S."/>
            <person name="Shu S."/>
            <person name="Wells L."/>
            <person name="Wang X."/>
            <person name="Webber J."/>
            <person name="Heerema R.J."/>
            <person name="Klein P."/>
            <person name="Conner P."/>
            <person name="Grauke L."/>
            <person name="Grimwood J."/>
            <person name="Schmutz J."/>
            <person name="Randall J.J."/>
        </authorList>
    </citation>
    <scope>NUCLEOTIDE SEQUENCE</scope>
    <source>
        <tissue evidence="3">Leaf</tissue>
    </source>
</reference>